<protein>
    <submittedName>
        <fullName evidence="5">Helix-turn-helix transcriptional regulator</fullName>
    </submittedName>
</protein>
<dbReference type="PANTHER" id="PTHR44688">
    <property type="entry name" value="DNA-BINDING TRANSCRIPTIONAL ACTIVATOR DEVR_DOSR"/>
    <property type="match status" value="1"/>
</dbReference>
<dbReference type="Gene3D" id="1.10.10.10">
    <property type="entry name" value="Winged helix-like DNA-binding domain superfamily/Winged helix DNA-binding domain"/>
    <property type="match status" value="1"/>
</dbReference>
<dbReference type="PRINTS" id="PR00038">
    <property type="entry name" value="HTHLUXR"/>
</dbReference>
<keyword evidence="2" id="KW-0238">DNA-binding</keyword>
<evidence type="ECO:0000256" key="2">
    <source>
        <dbReference type="ARBA" id="ARBA00023125"/>
    </source>
</evidence>
<dbReference type="CDD" id="cd06170">
    <property type="entry name" value="LuxR_C_like"/>
    <property type="match status" value="1"/>
</dbReference>
<organism evidence="5 6">
    <name type="scientific">Paraburkholderia metrosideri</name>
    <dbReference type="NCBI Taxonomy" id="580937"/>
    <lineage>
        <taxon>Bacteria</taxon>
        <taxon>Pseudomonadati</taxon>
        <taxon>Pseudomonadota</taxon>
        <taxon>Betaproteobacteria</taxon>
        <taxon>Burkholderiales</taxon>
        <taxon>Burkholderiaceae</taxon>
        <taxon>Paraburkholderia</taxon>
    </lineage>
</organism>
<evidence type="ECO:0000256" key="1">
    <source>
        <dbReference type="ARBA" id="ARBA00023015"/>
    </source>
</evidence>
<dbReference type="Pfam" id="PF00196">
    <property type="entry name" value="GerE"/>
    <property type="match status" value="1"/>
</dbReference>
<accession>A0ABW9DKJ3</accession>
<evidence type="ECO:0000259" key="4">
    <source>
        <dbReference type="PROSITE" id="PS50043"/>
    </source>
</evidence>
<evidence type="ECO:0000256" key="3">
    <source>
        <dbReference type="ARBA" id="ARBA00023163"/>
    </source>
</evidence>
<dbReference type="InterPro" id="IPR016032">
    <property type="entry name" value="Sig_transdc_resp-reg_C-effctor"/>
</dbReference>
<comment type="caution">
    <text evidence="5">The sequence shown here is derived from an EMBL/GenBank/DDBJ whole genome shotgun (WGS) entry which is preliminary data.</text>
</comment>
<dbReference type="PROSITE" id="PS50043">
    <property type="entry name" value="HTH_LUXR_2"/>
    <property type="match status" value="1"/>
</dbReference>
<evidence type="ECO:0000313" key="6">
    <source>
        <dbReference type="Proteomes" id="UP001629432"/>
    </source>
</evidence>
<dbReference type="PROSITE" id="PS00622">
    <property type="entry name" value="HTH_LUXR_1"/>
    <property type="match status" value="1"/>
</dbReference>
<dbReference type="InterPro" id="IPR036388">
    <property type="entry name" value="WH-like_DNA-bd_sf"/>
</dbReference>
<reference evidence="5 6" key="1">
    <citation type="journal article" date="2024" name="Chem. Sci.">
        <title>Discovery of megapolipeptins by genome mining of a Burkholderiales bacteria collection.</title>
        <authorList>
            <person name="Paulo B.S."/>
            <person name="Recchia M.J.J."/>
            <person name="Lee S."/>
            <person name="Fergusson C.H."/>
            <person name="Romanowski S.B."/>
            <person name="Hernandez A."/>
            <person name="Krull N."/>
            <person name="Liu D.Y."/>
            <person name="Cavanagh H."/>
            <person name="Bos A."/>
            <person name="Gray C.A."/>
            <person name="Murphy B.T."/>
            <person name="Linington R.G."/>
            <person name="Eustaquio A.S."/>
        </authorList>
    </citation>
    <scope>NUCLEOTIDE SEQUENCE [LARGE SCALE GENOMIC DNA]</scope>
    <source>
        <strain evidence="5 6">RL17-338-BIC-A</strain>
    </source>
</reference>
<sequence length="295" mass="32210">MTASPSSIPLSVGQLAALSNALGPVVDSAGSSRFLGQLFDCVKQFVDCDSLHLQRARVTSQETRARRIEWIGSYAPDHENLQRTMETYFGSFADRDPLNDRVSDARQAELIHRSAQTIEDTELRCLIYDVANIHDECIVVRPSNGIAYSLSTCRARRLPAFSLYELSVLKHLGQVLLPLAELHTRMVGVPLDDNIKRIAPADALQAYLTRRSILLSSREASVCSSFVKGMTTLSIAEAIGVKESTVETYAKRAFAKLGVNSRRGLLSAVHGVGADERLVTSAECAKAQIPDAPLP</sequence>
<gene>
    <name evidence="5" type="ORF">PQQ63_04085</name>
</gene>
<keyword evidence="3" id="KW-0804">Transcription</keyword>
<keyword evidence="1" id="KW-0805">Transcription regulation</keyword>
<evidence type="ECO:0000313" key="5">
    <source>
        <dbReference type="EMBL" id="MFM0635875.1"/>
    </source>
</evidence>
<keyword evidence="6" id="KW-1185">Reference proteome</keyword>
<dbReference type="SMART" id="SM00421">
    <property type="entry name" value="HTH_LUXR"/>
    <property type="match status" value="1"/>
</dbReference>
<dbReference type="SUPFAM" id="SSF46894">
    <property type="entry name" value="C-terminal effector domain of the bipartite response regulators"/>
    <property type="match status" value="1"/>
</dbReference>
<dbReference type="InterPro" id="IPR000792">
    <property type="entry name" value="Tscrpt_reg_LuxR_C"/>
</dbReference>
<proteinExistence type="predicted"/>
<dbReference type="Proteomes" id="UP001629432">
    <property type="component" value="Unassembled WGS sequence"/>
</dbReference>
<dbReference type="RefSeq" id="WP_408228828.1">
    <property type="nucleotide sequence ID" value="NZ_JAQQCF010000002.1"/>
</dbReference>
<name>A0ABW9DKJ3_9BURK</name>
<dbReference type="EMBL" id="JAQQCF010000002">
    <property type="protein sequence ID" value="MFM0635875.1"/>
    <property type="molecule type" value="Genomic_DNA"/>
</dbReference>
<feature type="domain" description="HTH luxR-type" evidence="4">
    <location>
        <begin position="208"/>
        <end position="273"/>
    </location>
</feature>
<dbReference type="PANTHER" id="PTHR44688:SF16">
    <property type="entry name" value="DNA-BINDING TRANSCRIPTIONAL ACTIVATOR DEVR_DOSR"/>
    <property type="match status" value="1"/>
</dbReference>